<proteinExistence type="inferred from homology"/>
<dbReference type="PANTHER" id="PTHR46847:SF1">
    <property type="entry name" value="D-ALLOSE-BINDING PERIPLASMIC PROTEIN-RELATED"/>
    <property type="match status" value="1"/>
</dbReference>
<dbReference type="CDD" id="cd06308">
    <property type="entry name" value="PBP1_sensor_kinase-like"/>
    <property type="match status" value="1"/>
</dbReference>
<keyword evidence="3 4" id="KW-0732">Signal</keyword>
<dbReference type="RefSeq" id="WP_189427475.1">
    <property type="nucleotide sequence ID" value="NZ_BMZE01000007.1"/>
</dbReference>
<name>A0A918VZA8_9HYPH</name>
<feature type="signal peptide" evidence="4">
    <location>
        <begin position="1"/>
        <end position="23"/>
    </location>
</feature>
<comment type="similarity">
    <text evidence="2">Belongs to the bacterial solute-binding protein 2 family.</text>
</comment>
<protein>
    <submittedName>
        <fullName evidence="6">D-ribose ABC transporter substrate-binding protein</fullName>
    </submittedName>
</protein>
<sequence length="321" mass="34710">MTKMFKMSAVVAAMLMTTTAVHAQTYQYNTVPEGDITLCFSQVVMNHPFRVAMVESFEQVVAGMEGVTGVVTDAQGDATREIANIESLIARGCNAIIVSSLSGRAIYPAYREVADAGIPLIIAASGVPEEEGIPYVSFVSTEEVSMGERAFDYIAARLGGEGNIVQLQGVPESTNSILRREGFNAQAQYWPNIVTVADQSGQWLRLPARQVMANILQANSDIDAVFAYNDEMALGAIQALEDAGRTDVFVVGMDGQKESLEVIQSGDLFAMTIANEWRMDTAIETAVAAVRGEAVPQRVVLRVPMITDDNIDAHYDPEAVF</sequence>
<keyword evidence="7" id="KW-1185">Reference proteome</keyword>
<evidence type="ECO:0000256" key="4">
    <source>
        <dbReference type="SAM" id="SignalP"/>
    </source>
</evidence>
<evidence type="ECO:0000313" key="6">
    <source>
        <dbReference type="EMBL" id="GHA39360.1"/>
    </source>
</evidence>
<dbReference type="SUPFAM" id="SSF53822">
    <property type="entry name" value="Periplasmic binding protein-like I"/>
    <property type="match status" value="1"/>
</dbReference>
<dbReference type="PANTHER" id="PTHR46847">
    <property type="entry name" value="D-ALLOSE-BINDING PERIPLASMIC PROTEIN-RELATED"/>
    <property type="match status" value="1"/>
</dbReference>
<reference evidence="6" key="1">
    <citation type="journal article" date="2014" name="Int. J. Syst. Evol. Microbiol.">
        <title>Complete genome sequence of Corynebacterium casei LMG S-19264T (=DSM 44701T), isolated from a smear-ripened cheese.</title>
        <authorList>
            <consortium name="US DOE Joint Genome Institute (JGI-PGF)"/>
            <person name="Walter F."/>
            <person name="Albersmeier A."/>
            <person name="Kalinowski J."/>
            <person name="Ruckert C."/>
        </authorList>
    </citation>
    <scope>NUCLEOTIDE SEQUENCE</scope>
    <source>
        <strain evidence="6">KCTC 32437</strain>
    </source>
</reference>
<dbReference type="AlphaFoldDB" id="A0A918VZA8"/>
<comment type="subcellular location">
    <subcellularLocation>
        <location evidence="1">Cell envelope</location>
    </subcellularLocation>
</comment>
<evidence type="ECO:0000256" key="3">
    <source>
        <dbReference type="ARBA" id="ARBA00022729"/>
    </source>
</evidence>
<dbReference type="Proteomes" id="UP000646579">
    <property type="component" value="Unassembled WGS sequence"/>
</dbReference>
<gene>
    <name evidence="6" type="primary">rbsB</name>
    <name evidence="6" type="ORF">GCM10007989_38880</name>
</gene>
<dbReference type="InterPro" id="IPR025997">
    <property type="entry name" value="SBP_2_dom"/>
</dbReference>
<dbReference type="Pfam" id="PF13407">
    <property type="entry name" value="Peripla_BP_4"/>
    <property type="match status" value="1"/>
</dbReference>
<dbReference type="GO" id="GO:0030313">
    <property type="term" value="C:cell envelope"/>
    <property type="evidence" value="ECO:0007669"/>
    <property type="project" value="UniProtKB-SubCell"/>
</dbReference>
<evidence type="ECO:0000256" key="1">
    <source>
        <dbReference type="ARBA" id="ARBA00004196"/>
    </source>
</evidence>
<dbReference type="GO" id="GO:0030246">
    <property type="term" value="F:carbohydrate binding"/>
    <property type="evidence" value="ECO:0007669"/>
    <property type="project" value="UniProtKB-ARBA"/>
</dbReference>
<evidence type="ECO:0000259" key="5">
    <source>
        <dbReference type="Pfam" id="PF13407"/>
    </source>
</evidence>
<feature type="domain" description="Periplasmic binding protein" evidence="5">
    <location>
        <begin position="43"/>
        <end position="293"/>
    </location>
</feature>
<organism evidence="6 7">
    <name type="scientific">Devosia pacifica</name>
    <dbReference type="NCBI Taxonomy" id="1335967"/>
    <lineage>
        <taxon>Bacteria</taxon>
        <taxon>Pseudomonadati</taxon>
        <taxon>Pseudomonadota</taxon>
        <taxon>Alphaproteobacteria</taxon>
        <taxon>Hyphomicrobiales</taxon>
        <taxon>Devosiaceae</taxon>
        <taxon>Devosia</taxon>
    </lineage>
</organism>
<reference evidence="6" key="2">
    <citation type="submission" date="2020-09" db="EMBL/GenBank/DDBJ databases">
        <authorList>
            <person name="Sun Q."/>
            <person name="Kim S."/>
        </authorList>
    </citation>
    <scope>NUCLEOTIDE SEQUENCE</scope>
    <source>
        <strain evidence="6">KCTC 32437</strain>
    </source>
</reference>
<feature type="chain" id="PRO_5037019972" evidence="4">
    <location>
        <begin position="24"/>
        <end position="321"/>
    </location>
</feature>
<comment type="caution">
    <text evidence="6">The sequence shown here is derived from an EMBL/GenBank/DDBJ whole genome shotgun (WGS) entry which is preliminary data.</text>
</comment>
<evidence type="ECO:0000313" key="7">
    <source>
        <dbReference type="Proteomes" id="UP000646579"/>
    </source>
</evidence>
<dbReference type="InterPro" id="IPR028082">
    <property type="entry name" value="Peripla_BP_I"/>
</dbReference>
<evidence type="ECO:0000256" key="2">
    <source>
        <dbReference type="ARBA" id="ARBA00007639"/>
    </source>
</evidence>
<accession>A0A918VZA8</accession>
<dbReference type="EMBL" id="BMZE01000007">
    <property type="protein sequence ID" value="GHA39360.1"/>
    <property type="molecule type" value="Genomic_DNA"/>
</dbReference>
<dbReference type="Gene3D" id="3.40.50.2300">
    <property type="match status" value="2"/>
</dbReference>